<comment type="subcellular location">
    <subcellularLocation>
        <location evidence="1">Cell membrane</location>
        <topology evidence="1">Multi-pass membrane protein</topology>
    </subcellularLocation>
</comment>
<evidence type="ECO:0000313" key="9">
    <source>
        <dbReference type="EMBL" id="QDH13298.1"/>
    </source>
</evidence>
<evidence type="ECO:0000313" key="10">
    <source>
        <dbReference type="Proteomes" id="UP000318709"/>
    </source>
</evidence>
<dbReference type="PANTHER" id="PTHR42920:SF5">
    <property type="entry name" value="EAMA DOMAIN-CONTAINING PROTEIN"/>
    <property type="match status" value="1"/>
</dbReference>
<gene>
    <name evidence="9" type="ORF">E3E12_02735</name>
</gene>
<keyword evidence="3 7" id="KW-0812">Transmembrane</keyword>
<evidence type="ECO:0000256" key="4">
    <source>
        <dbReference type="ARBA" id="ARBA00022989"/>
    </source>
</evidence>
<feature type="transmembrane region" description="Helical" evidence="7">
    <location>
        <begin position="55"/>
        <end position="76"/>
    </location>
</feature>
<feature type="region of interest" description="Disordered" evidence="6">
    <location>
        <begin position="329"/>
        <end position="361"/>
    </location>
</feature>
<keyword evidence="4 7" id="KW-1133">Transmembrane helix</keyword>
<dbReference type="OrthoDB" id="9804865at2"/>
<feature type="transmembrane region" description="Helical" evidence="7">
    <location>
        <begin position="143"/>
        <end position="166"/>
    </location>
</feature>
<dbReference type="RefSeq" id="WP_141442959.1">
    <property type="nucleotide sequence ID" value="NZ_CP038231.1"/>
</dbReference>
<dbReference type="InterPro" id="IPR037185">
    <property type="entry name" value="EmrE-like"/>
</dbReference>
<evidence type="ECO:0000256" key="6">
    <source>
        <dbReference type="SAM" id="MobiDB-lite"/>
    </source>
</evidence>
<dbReference type="GO" id="GO:0005886">
    <property type="term" value="C:plasma membrane"/>
    <property type="evidence" value="ECO:0007669"/>
    <property type="project" value="UniProtKB-SubCell"/>
</dbReference>
<evidence type="ECO:0000256" key="1">
    <source>
        <dbReference type="ARBA" id="ARBA00004651"/>
    </source>
</evidence>
<dbReference type="InterPro" id="IPR000620">
    <property type="entry name" value="EamA_dom"/>
</dbReference>
<feature type="domain" description="EamA" evidence="8">
    <location>
        <begin position="26"/>
        <end position="159"/>
    </location>
</feature>
<feature type="compositionally biased region" description="Basic and acidic residues" evidence="6">
    <location>
        <begin position="352"/>
        <end position="361"/>
    </location>
</feature>
<proteinExistence type="predicted"/>
<organism evidence="9 10">
    <name type="scientific">Formicincola oecophyllae</name>
    <dbReference type="NCBI Taxonomy" id="2558361"/>
    <lineage>
        <taxon>Bacteria</taxon>
        <taxon>Pseudomonadati</taxon>
        <taxon>Pseudomonadota</taxon>
        <taxon>Alphaproteobacteria</taxon>
        <taxon>Acetobacterales</taxon>
        <taxon>Acetobacteraceae</taxon>
        <taxon>Formicincola</taxon>
    </lineage>
</organism>
<keyword evidence="2" id="KW-1003">Cell membrane</keyword>
<evidence type="ECO:0000256" key="5">
    <source>
        <dbReference type="ARBA" id="ARBA00023136"/>
    </source>
</evidence>
<dbReference type="Pfam" id="PF00892">
    <property type="entry name" value="EamA"/>
    <property type="match status" value="2"/>
</dbReference>
<feature type="transmembrane region" description="Helical" evidence="7">
    <location>
        <begin position="23"/>
        <end position="43"/>
    </location>
</feature>
<evidence type="ECO:0000256" key="7">
    <source>
        <dbReference type="SAM" id="Phobius"/>
    </source>
</evidence>
<sequence>MTAIKSSSHQVPSKVLKNRFKAYWPEITLVLVTMMWGGTYSIIQAGLDGLRGTIGGPLFFVGARFILAALLTLALFWNRLRRPNRLELLGGVLAGLAGSLGQDFQTVGLETITASQSAFLTALYVPLVPVVEWLLMRKTPRPAVWVGLGLAFAGLVVLTGQGAALVGGGAVHLSTGDVLTLLSAVAVAFEIVIIGMVAGGGVNTFNVTVVQLFTCGVAALCAMPLNHEHWPGLSYEWLAPAMGLAIASTAIQFAMNWAQKYVTPSRAAVIYAGEPVWGGVFGRVSGDHTGWRAVWGALLIVAGVMASEWNFSRTLEKSLNLKNKLVQRKNPTANNMADGEKSVSDQAPSIAPHRDGAGSGP</sequence>
<keyword evidence="10" id="KW-1185">Reference proteome</keyword>
<protein>
    <submittedName>
        <fullName evidence="9">DMT family transporter</fullName>
    </submittedName>
</protein>
<dbReference type="SUPFAM" id="SSF103481">
    <property type="entry name" value="Multidrug resistance efflux transporter EmrE"/>
    <property type="match status" value="2"/>
</dbReference>
<feature type="transmembrane region" description="Helical" evidence="7">
    <location>
        <begin position="178"/>
        <end position="198"/>
    </location>
</feature>
<reference evidence="9 10" key="1">
    <citation type="submission" date="2019-03" db="EMBL/GenBank/DDBJ databases">
        <title>The complete genome sequence of Swingsia_sp. F3b2 LMG30590(T).</title>
        <authorList>
            <person name="Chua K.-O."/>
            <person name="Chan K.-G."/>
            <person name="See-Too W.-S."/>
        </authorList>
    </citation>
    <scope>NUCLEOTIDE SEQUENCE [LARGE SCALE GENOMIC DNA]</scope>
    <source>
        <strain evidence="9 10">F3b2</strain>
    </source>
</reference>
<accession>A0A4Y6U9Q8</accession>
<name>A0A4Y6U9Q8_9PROT</name>
<feature type="domain" description="EamA" evidence="8">
    <location>
        <begin position="175"/>
        <end position="305"/>
    </location>
</feature>
<dbReference type="EMBL" id="CP038231">
    <property type="protein sequence ID" value="QDH13298.1"/>
    <property type="molecule type" value="Genomic_DNA"/>
</dbReference>
<dbReference type="Proteomes" id="UP000318709">
    <property type="component" value="Chromosome"/>
</dbReference>
<dbReference type="AlphaFoldDB" id="A0A4Y6U9Q8"/>
<dbReference type="PANTHER" id="PTHR42920">
    <property type="entry name" value="OS03G0707200 PROTEIN-RELATED"/>
    <property type="match status" value="1"/>
</dbReference>
<evidence type="ECO:0000256" key="2">
    <source>
        <dbReference type="ARBA" id="ARBA00022475"/>
    </source>
</evidence>
<keyword evidence="5 7" id="KW-0472">Membrane</keyword>
<evidence type="ECO:0000259" key="8">
    <source>
        <dbReference type="Pfam" id="PF00892"/>
    </source>
</evidence>
<feature type="transmembrane region" description="Helical" evidence="7">
    <location>
        <begin position="237"/>
        <end position="258"/>
    </location>
</feature>
<feature type="transmembrane region" description="Helical" evidence="7">
    <location>
        <begin position="205"/>
        <end position="225"/>
    </location>
</feature>
<dbReference type="InterPro" id="IPR051258">
    <property type="entry name" value="Diverse_Substrate_Transporter"/>
</dbReference>
<dbReference type="KEGG" id="swf:E3E12_02735"/>
<evidence type="ECO:0000256" key="3">
    <source>
        <dbReference type="ARBA" id="ARBA00022692"/>
    </source>
</evidence>